<keyword evidence="1" id="KW-0812">Transmembrane</keyword>
<name>A0A4Q7MN62_9BACT</name>
<keyword evidence="5" id="KW-1185">Reference proteome</keyword>
<dbReference type="RefSeq" id="WP_130543487.1">
    <property type="nucleotide sequence ID" value="NZ_CP042431.1"/>
</dbReference>
<evidence type="ECO:0000259" key="3">
    <source>
        <dbReference type="Pfam" id="PF16344"/>
    </source>
</evidence>
<dbReference type="Pfam" id="PF04773">
    <property type="entry name" value="FecR"/>
    <property type="match status" value="1"/>
</dbReference>
<evidence type="ECO:0000313" key="4">
    <source>
        <dbReference type="EMBL" id="RZS69123.1"/>
    </source>
</evidence>
<proteinExistence type="predicted"/>
<dbReference type="Gene3D" id="3.55.50.30">
    <property type="match status" value="1"/>
</dbReference>
<gene>
    <name evidence="4" type="ORF">EV199_4949</name>
</gene>
<dbReference type="InterPro" id="IPR012373">
    <property type="entry name" value="Ferrdict_sens_TM"/>
</dbReference>
<feature type="domain" description="Protein FecR C-terminal" evidence="3">
    <location>
        <begin position="285"/>
        <end position="355"/>
    </location>
</feature>
<dbReference type="OrthoDB" id="1523735at2"/>
<dbReference type="Proteomes" id="UP000293874">
    <property type="component" value="Unassembled WGS sequence"/>
</dbReference>
<sequence length="358" mass="40343">MQTKQVVELLKKHLSGDLTDAESVRLAEWIQASEENAALFDNLNDPDFLEAKLCRFESVDADRSWKKLMSLQENAADVQVPPRRSVFKKIWPLASAAVVLLFFSVWLFSGEHSFFNKNKSFKTRLGEKLSFRLPDGSQVILNSGSHLSITDGFNKTNREIKLEGEAYFDIAPKASIPFIIRTGAMKLSVLGTAFNVRAYPEEKAEVTSLLRGKVEITVAEENQGAAHRYILVPYQKLIVEKQPDSIQKAVQVKNSSTTASHGIQIDSLKKSQLGSINEIAWLENKLVFDNEPLSSVAARIEKWYGIKTIIETPELEPIMCTGSFETEPLDKVLESMQFSIPMLKFRKVEDNTVLILYK</sequence>
<reference evidence="4 5" key="1">
    <citation type="submission" date="2019-02" db="EMBL/GenBank/DDBJ databases">
        <title>Genomic Encyclopedia of Type Strains, Phase IV (KMG-IV): sequencing the most valuable type-strain genomes for metagenomic binning, comparative biology and taxonomic classification.</title>
        <authorList>
            <person name="Goeker M."/>
        </authorList>
    </citation>
    <scope>NUCLEOTIDE SEQUENCE [LARGE SCALE GENOMIC DNA]</scope>
    <source>
        <strain evidence="4 5">DSM 18116</strain>
    </source>
</reference>
<dbReference type="AlphaFoldDB" id="A0A4Q7MN62"/>
<protein>
    <submittedName>
        <fullName evidence="4">FecR family protein</fullName>
    </submittedName>
</protein>
<dbReference type="Pfam" id="PF16344">
    <property type="entry name" value="FecR_C"/>
    <property type="match status" value="1"/>
</dbReference>
<comment type="caution">
    <text evidence="4">The sequence shown here is derived from an EMBL/GenBank/DDBJ whole genome shotgun (WGS) entry which is preliminary data.</text>
</comment>
<evidence type="ECO:0000313" key="5">
    <source>
        <dbReference type="Proteomes" id="UP000293874"/>
    </source>
</evidence>
<dbReference type="EMBL" id="SGXA01000003">
    <property type="protein sequence ID" value="RZS69123.1"/>
    <property type="molecule type" value="Genomic_DNA"/>
</dbReference>
<evidence type="ECO:0000259" key="2">
    <source>
        <dbReference type="Pfam" id="PF04773"/>
    </source>
</evidence>
<dbReference type="InterPro" id="IPR032508">
    <property type="entry name" value="FecR_C"/>
</dbReference>
<dbReference type="GO" id="GO:0016989">
    <property type="term" value="F:sigma factor antagonist activity"/>
    <property type="evidence" value="ECO:0007669"/>
    <property type="project" value="TreeGrafter"/>
</dbReference>
<organism evidence="4 5">
    <name type="scientific">Pseudobacter ginsenosidimutans</name>
    <dbReference type="NCBI Taxonomy" id="661488"/>
    <lineage>
        <taxon>Bacteria</taxon>
        <taxon>Pseudomonadati</taxon>
        <taxon>Bacteroidota</taxon>
        <taxon>Chitinophagia</taxon>
        <taxon>Chitinophagales</taxon>
        <taxon>Chitinophagaceae</taxon>
        <taxon>Pseudobacter</taxon>
    </lineage>
</organism>
<dbReference type="Gene3D" id="2.60.120.1440">
    <property type="match status" value="1"/>
</dbReference>
<dbReference type="PIRSF" id="PIRSF018266">
    <property type="entry name" value="FecR"/>
    <property type="match status" value="1"/>
</dbReference>
<feature type="transmembrane region" description="Helical" evidence="1">
    <location>
        <begin position="90"/>
        <end position="109"/>
    </location>
</feature>
<keyword evidence="1" id="KW-1133">Transmembrane helix</keyword>
<dbReference type="InterPro" id="IPR006860">
    <property type="entry name" value="FecR"/>
</dbReference>
<evidence type="ECO:0000256" key="1">
    <source>
        <dbReference type="SAM" id="Phobius"/>
    </source>
</evidence>
<keyword evidence="1" id="KW-0472">Membrane</keyword>
<dbReference type="PANTHER" id="PTHR30273:SF2">
    <property type="entry name" value="PROTEIN FECR"/>
    <property type="match status" value="1"/>
</dbReference>
<dbReference type="PANTHER" id="PTHR30273">
    <property type="entry name" value="PERIPLASMIC SIGNAL SENSOR AND SIGMA FACTOR ACTIVATOR FECR-RELATED"/>
    <property type="match status" value="1"/>
</dbReference>
<feature type="domain" description="FecR protein" evidence="2">
    <location>
        <begin position="122"/>
        <end position="215"/>
    </location>
</feature>
<accession>A0A4Q7MN62</accession>